<comment type="subunit">
    <text evidence="6">Interacts transiently with the RNA polymerase catalytic core.</text>
</comment>
<dbReference type="Pfam" id="PF04539">
    <property type="entry name" value="Sigma70_r3"/>
    <property type="match status" value="1"/>
</dbReference>
<dbReference type="InterPro" id="IPR014284">
    <property type="entry name" value="RNA_pol_sigma-70_dom"/>
</dbReference>
<dbReference type="InterPro" id="IPR007627">
    <property type="entry name" value="RNA_pol_sigma70_r2"/>
</dbReference>
<feature type="domain" description="RNA polymerase sigma-70" evidence="8">
    <location>
        <begin position="230"/>
        <end position="243"/>
    </location>
</feature>
<dbReference type="InterPro" id="IPR013324">
    <property type="entry name" value="RNA_pol_sigma_r3/r4-like"/>
</dbReference>
<evidence type="ECO:0000256" key="2">
    <source>
        <dbReference type="ARBA" id="ARBA00023015"/>
    </source>
</evidence>
<dbReference type="InterPro" id="IPR007127">
    <property type="entry name" value="RNA_pol_sigma_70_r1_1"/>
</dbReference>
<dbReference type="Pfam" id="PF00140">
    <property type="entry name" value="Sigma70_r1_2"/>
    <property type="match status" value="1"/>
</dbReference>
<sequence length="489" mass="56066">MASHPRKFIPQPTEEDLAKFPPSVKHLIKKGREQRYVTHQEIMAVVPNAEENVDLLDEIYTLLTDLGIQVIDVKDVLIWEKKGTTKTALPVPEPTEDLTEIAASDIDEDEEGENDSESDEKVEKLEEEDAMQVVATAGIEIDDKDISEDEKKKRRREREVDLLEISNDSVRMYLSEIGRVPLIDARKEIELARRIRKGDASAKQQLAEANLRLVVSIAKKYIGRGLSFLDLIQEGNIGLFRAVEKFDPDRGFKFSTYATWWIRQAITRAIADQARTIRIPVHMVETINKLTHTQRRLVQELGREPTVEELAVEMEMDIKKVRHIQKISQDIISLESPVGSEEDSKLGDFIEDEDAVNPFDATNRQLRKENVHAMLEFLTPRERKIIEMRFGLRDGIGHTLEEVGKEFGVTRERIRQIEAKVLQKMRDHPRSMTIREQGGSPKRVGFSPVQTFLTGKLCPECRKGTLIDVIREGKNLKKCDHCAYELKSW</sequence>
<dbReference type="HAMAP" id="MF_00963">
    <property type="entry name" value="Sigma70_RpoD_SigA"/>
    <property type="match status" value="1"/>
</dbReference>
<evidence type="ECO:0000259" key="8">
    <source>
        <dbReference type="PROSITE" id="PS00715"/>
    </source>
</evidence>
<dbReference type="Pfam" id="PF03979">
    <property type="entry name" value="Sigma70_r1_1"/>
    <property type="match status" value="1"/>
</dbReference>
<dbReference type="KEGG" id="prf:PeribacterA2_0328"/>
<keyword evidence="5 6" id="KW-0804">Transcription</keyword>
<dbReference type="Gene3D" id="1.10.10.10">
    <property type="entry name" value="Winged helix-like DNA-binding domain superfamily/Winged helix DNA-binding domain"/>
    <property type="match status" value="2"/>
</dbReference>
<dbReference type="SUPFAM" id="SSF88946">
    <property type="entry name" value="Sigma2 domain of RNA polymerase sigma factors"/>
    <property type="match status" value="1"/>
</dbReference>
<accession>A0A0S1SH15</accession>
<dbReference type="PROSITE" id="PS00715">
    <property type="entry name" value="SIGMA70_1"/>
    <property type="match status" value="1"/>
</dbReference>
<dbReference type="Gene3D" id="1.10.220.120">
    <property type="entry name" value="Sigma-70 factor, region 1.1"/>
    <property type="match status" value="1"/>
</dbReference>
<dbReference type="Pfam" id="PF04545">
    <property type="entry name" value="Sigma70_r4"/>
    <property type="match status" value="1"/>
</dbReference>
<dbReference type="PATRIC" id="fig|1735161.3.peg.328"/>
<feature type="DNA-binding region" description="H-T-H motif" evidence="6">
    <location>
        <begin position="400"/>
        <end position="419"/>
    </location>
</feature>
<feature type="region of interest" description="Sigma-70 factor domain-2" evidence="6">
    <location>
        <begin position="206"/>
        <end position="276"/>
    </location>
</feature>
<dbReference type="SUPFAM" id="SSF88659">
    <property type="entry name" value="Sigma3 and sigma4 domains of RNA polymerase sigma factors"/>
    <property type="match status" value="2"/>
</dbReference>
<dbReference type="EMBL" id="CP013065">
    <property type="protein sequence ID" value="ALM13026.1"/>
    <property type="molecule type" value="Genomic_DNA"/>
</dbReference>
<comment type="similarity">
    <text evidence="6">Belongs to the sigma-70 factor family. RpoD/SigA subfamily.</text>
</comment>
<dbReference type="STRING" id="1735162.PeribacterB2_0328"/>
<dbReference type="AlphaFoldDB" id="A0A0S1SH15"/>
<keyword evidence="1 6" id="KW-0963">Cytoplasm</keyword>
<dbReference type="PANTHER" id="PTHR30603:SF60">
    <property type="entry name" value="RNA POLYMERASE SIGMA FACTOR RPOD"/>
    <property type="match status" value="1"/>
</dbReference>
<dbReference type="InterPro" id="IPR007630">
    <property type="entry name" value="RNA_pol_sigma70_r4"/>
</dbReference>
<dbReference type="PROSITE" id="PS00716">
    <property type="entry name" value="SIGMA70_2"/>
    <property type="match status" value="1"/>
</dbReference>
<accession>A0A0S1SKH0</accession>
<feature type="region of interest" description="Sigma-70 factor domain-3" evidence="6">
    <location>
        <begin position="285"/>
        <end position="361"/>
    </location>
</feature>
<feature type="compositionally biased region" description="Acidic residues" evidence="7">
    <location>
        <begin position="104"/>
        <end position="118"/>
    </location>
</feature>
<accession>A0A0S1SKZ3</accession>
<dbReference type="GO" id="GO:0003677">
    <property type="term" value="F:DNA binding"/>
    <property type="evidence" value="ECO:0007669"/>
    <property type="project" value="UniProtKB-UniRule"/>
</dbReference>
<feature type="short sequence motif" description="Interaction with polymerase core subunit RpoC" evidence="6">
    <location>
        <begin position="230"/>
        <end position="233"/>
    </location>
</feature>
<evidence type="ECO:0000313" key="10">
    <source>
        <dbReference type="EMBL" id="ALM13026.1"/>
    </source>
</evidence>
<evidence type="ECO:0000256" key="4">
    <source>
        <dbReference type="ARBA" id="ARBA00023125"/>
    </source>
</evidence>
<accession>A0A0S1SQ31</accession>
<keyword evidence="3 6" id="KW-0731">Sigma factor</keyword>
<dbReference type="GO" id="GO:0006352">
    <property type="term" value="P:DNA-templated transcription initiation"/>
    <property type="evidence" value="ECO:0007669"/>
    <property type="project" value="UniProtKB-UniRule"/>
</dbReference>
<comment type="subcellular location">
    <subcellularLocation>
        <location evidence="6">Cytoplasm</location>
    </subcellularLocation>
</comment>
<dbReference type="NCBIfam" id="TIGR02393">
    <property type="entry name" value="RpoD_Cterm"/>
    <property type="match status" value="1"/>
</dbReference>
<dbReference type="FunFam" id="1.10.601.10:FF:000001">
    <property type="entry name" value="RNA polymerase sigma factor SigA"/>
    <property type="match status" value="1"/>
</dbReference>
<dbReference type="GO" id="GO:0005737">
    <property type="term" value="C:cytoplasm"/>
    <property type="evidence" value="ECO:0007669"/>
    <property type="project" value="UniProtKB-SubCell"/>
</dbReference>
<dbReference type="InterPro" id="IPR009042">
    <property type="entry name" value="RNA_pol_sigma70_r1_2"/>
</dbReference>
<dbReference type="CDD" id="cd06171">
    <property type="entry name" value="Sigma70_r4"/>
    <property type="match status" value="1"/>
</dbReference>
<dbReference type="Pfam" id="PF04542">
    <property type="entry name" value="Sigma70_r2"/>
    <property type="match status" value="1"/>
</dbReference>
<dbReference type="InterPro" id="IPR028630">
    <property type="entry name" value="Sigma70_RpoD"/>
</dbReference>
<reference evidence="10 11" key="2">
    <citation type="journal article" date="2016" name="PeerJ">
        <title>Analysis of five complete genome sequences for members of the class Peribacteria in the recently recognized Peregrinibacteria bacterial phylum.</title>
        <authorList>
            <person name="Anantharaman K."/>
            <person name="Brown C.T."/>
            <person name="Burstein D."/>
            <person name="Castelle C.J."/>
            <person name="Probst A.J."/>
            <person name="Thomas B.C."/>
            <person name="Williams K.H."/>
            <person name="Banfield J.F."/>
        </authorList>
    </citation>
    <scope>NUCLEOTIDE SEQUENCE [LARGE SCALE GENOMIC DNA]</scope>
    <source>
        <strain evidence="10">RIFOXYD1_FULL_PER-ii_59_16</strain>
    </source>
</reference>
<accession>A0A0S1SU54</accession>
<comment type="caution">
    <text evidence="6">Lacks conserved residue(s) required for the propagation of feature annotation.</text>
</comment>
<dbReference type="NCBIfam" id="TIGR02937">
    <property type="entry name" value="sigma70-ECF"/>
    <property type="match status" value="1"/>
</dbReference>
<name>A0A0S1SH15_9BACT</name>
<feature type="region of interest" description="Disordered" evidence="7">
    <location>
        <begin position="104"/>
        <end position="127"/>
    </location>
</feature>
<dbReference type="InterPro" id="IPR050239">
    <property type="entry name" value="Sigma-70_RNA_pol_init_factors"/>
</dbReference>
<dbReference type="GO" id="GO:0016987">
    <property type="term" value="F:sigma factor activity"/>
    <property type="evidence" value="ECO:0007669"/>
    <property type="project" value="UniProtKB-UniRule"/>
</dbReference>
<evidence type="ECO:0000256" key="5">
    <source>
        <dbReference type="ARBA" id="ARBA00023163"/>
    </source>
</evidence>
<keyword evidence="4 6" id="KW-0238">DNA-binding</keyword>
<dbReference type="InterPro" id="IPR000943">
    <property type="entry name" value="RNA_pol_sigma70"/>
</dbReference>
<evidence type="ECO:0000256" key="7">
    <source>
        <dbReference type="SAM" id="MobiDB-lite"/>
    </source>
</evidence>
<dbReference type="InterPro" id="IPR036388">
    <property type="entry name" value="WH-like_DNA-bd_sf"/>
</dbReference>
<dbReference type="Gene3D" id="1.10.601.10">
    <property type="entry name" value="RNA Polymerase Primary Sigma Factor"/>
    <property type="match status" value="2"/>
</dbReference>
<feature type="domain" description="RNA polymerase sigma-70" evidence="9">
    <location>
        <begin position="399"/>
        <end position="425"/>
    </location>
</feature>
<dbReference type="InterPro" id="IPR012760">
    <property type="entry name" value="RNA_pol_sigma_RpoD_C"/>
</dbReference>
<evidence type="ECO:0000256" key="6">
    <source>
        <dbReference type="HAMAP-Rule" id="MF_00963"/>
    </source>
</evidence>
<dbReference type="InterPro" id="IPR042189">
    <property type="entry name" value="RNA_pol_sigma_70_r1_1_sf"/>
</dbReference>
<gene>
    <name evidence="6" type="primary">sigA</name>
    <name evidence="10" type="ORF">PeribacterD1_0328</name>
</gene>
<evidence type="ECO:0000259" key="9">
    <source>
        <dbReference type="PROSITE" id="PS00716"/>
    </source>
</evidence>
<evidence type="ECO:0000313" key="11">
    <source>
        <dbReference type="Proteomes" id="UP000069135"/>
    </source>
</evidence>
<dbReference type="InterPro" id="IPR007624">
    <property type="entry name" value="RNA_pol_sigma70_r3"/>
</dbReference>
<protein>
    <recommendedName>
        <fullName evidence="6">RNA polymerase sigma factor SigA</fullName>
    </recommendedName>
</protein>
<organism evidence="10 11">
    <name type="scientific">Candidatus Peribacter riflensis</name>
    <dbReference type="NCBI Taxonomy" id="1735162"/>
    <lineage>
        <taxon>Bacteria</taxon>
        <taxon>Candidatus Peregrinibacteriota</taxon>
        <taxon>Candidatus Peribacteria</taxon>
        <taxon>Candidatus Peribacterales</taxon>
        <taxon>Candidatus Peribacteraceae</taxon>
        <taxon>Candidatus Peribacter</taxon>
    </lineage>
</organism>
<keyword evidence="2 6" id="KW-0805">Transcription regulation</keyword>
<comment type="function">
    <text evidence="6">Sigma factors are initiation factors that promote the attachment of RNA polymerase to specific initiation sites and are then released. This sigma factor is the primary sigma factor during exponential growth.</text>
</comment>
<dbReference type="InterPro" id="IPR013325">
    <property type="entry name" value="RNA_pol_sigma_r2"/>
</dbReference>
<dbReference type="PRINTS" id="PR00046">
    <property type="entry name" value="SIGMA70FCT"/>
</dbReference>
<evidence type="ECO:0000256" key="3">
    <source>
        <dbReference type="ARBA" id="ARBA00023082"/>
    </source>
</evidence>
<proteinExistence type="inferred from homology"/>
<dbReference type="Proteomes" id="UP000069135">
    <property type="component" value="Chromosome"/>
</dbReference>
<dbReference type="PANTHER" id="PTHR30603">
    <property type="entry name" value="RNA POLYMERASE SIGMA FACTOR RPO"/>
    <property type="match status" value="1"/>
</dbReference>
<reference evidence="11" key="1">
    <citation type="submission" date="2015-10" db="EMBL/GenBank/DDBJ databases">
        <title>Analysis of five complete genome sequences for members of the class Peribacteria in the recently recognized Peregrinibacteria bacterial phylum.</title>
        <authorList>
            <person name="Anantharaman K."/>
            <person name="Brown C.T."/>
            <person name="Burstein D."/>
            <person name="Castelle C.J."/>
            <person name="Probst A.J."/>
            <person name="Thomas B.C."/>
            <person name="Williams K.H."/>
            <person name="Banfield J.F."/>
        </authorList>
    </citation>
    <scope>NUCLEOTIDE SEQUENCE [LARGE SCALE GENOMIC DNA]</scope>
</reference>
<evidence type="ECO:0000256" key="1">
    <source>
        <dbReference type="ARBA" id="ARBA00022490"/>
    </source>
</evidence>